<keyword evidence="2" id="KW-1185">Reference proteome</keyword>
<dbReference type="AlphaFoldDB" id="K4QUY2"/>
<dbReference type="RefSeq" id="WP_015658193.1">
    <property type="nucleotide sequence ID" value="NC_020504.1"/>
</dbReference>
<reference evidence="1 2" key="1">
    <citation type="journal article" date="2012" name="J. Bacteriol.">
        <title>Genome sequence of the bacterium Streptomyces davawensis JCM 4913 and heterologous production of the unique antibiotic roseoflavin.</title>
        <authorList>
            <person name="Jankowitsch F."/>
            <person name="Schwarz J."/>
            <person name="Ruckert C."/>
            <person name="Gust B."/>
            <person name="Szczepanowski R."/>
            <person name="Blom J."/>
            <person name="Pelzer S."/>
            <person name="Kalinowski J."/>
            <person name="Mack M."/>
        </authorList>
    </citation>
    <scope>NUCLEOTIDE SEQUENCE [LARGE SCALE GENOMIC DNA]</scope>
    <source>
        <strain evidence="2">DSM 101723 / JCM 4913 / KCC S-0913 / 768</strain>
    </source>
</reference>
<dbReference type="STRING" id="1214101.BN159_3437"/>
<dbReference type="Proteomes" id="UP000008043">
    <property type="component" value="Chromosome"/>
</dbReference>
<protein>
    <recommendedName>
        <fullName evidence="3">Alpha/beta hydrolase</fullName>
    </recommendedName>
</protein>
<sequence>MNEVVTVRLGPDGRLLEETADGLRPVPTDRLPDHFAEELTPPEWATDLLVYAHGWRTPPEDARAMVDGLLAHAAEQYRRGAYPGLPEWRPWTVLLCWPSGKRRGIGEYRKMRARAHALSTGSGHAGRVLGQLLGYVDARRGDPAAPPVLATRDGQYLHLIGHSFGCRVLCEAVQWAAEGPVTLGWSMPRPPDRPFTADSMLLFQMAAPRDAFATLFGALDEAPLHGPVVATYAQADLATGFWHELAEKRAGVGHAGIGTAPAPVSAIRMRGTGEPYPHEVLDHRFVSVDASEVYVRRRGWSGAHSDHVRPESAHLLLSLAEHAR</sequence>
<dbReference type="PATRIC" id="fig|1214101.3.peg.3488"/>
<dbReference type="KEGG" id="sdv:BN159_3437"/>
<accession>K4QUY2</accession>
<dbReference type="EMBL" id="HE971709">
    <property type="protein sequence ID" value="CCK27816.1"/>
    <property type="molecule type" value="Genomic_DNA"/>
</dbReference>
<name>K4QUY2_STRDJ</name>
<proteinExistence type="predicted"/>
<dbReference type="HOGENOM" id="CLU_071831_0_0_11"/>
<evidence type="ECO:0000313" key="1">
    <source>
        <dbReference type="EMBL" id="CCK27816.1"/>
    </source>
</evidence>
<evidence type="ECO:0008006" key="3">
    <source>
        <dbReference type="Google" id="ProtNLM"/>
    </source>
</evidence>
<dbReference type="eggNOG" id="ENOG5033TS9">
    <property type="taxonomic scope" value="Bacteria"/>
</dbReference>
<organism evidence="1 2">
    <name type="scientific">Streptomyces davaonensis (strain DSM 101723 / JCM 4913 / KCC S-0913 / 768)</name>
    <dbReference type="NCBI Taxonomy" id="1214101"/>
    <lineage>
        <taxon>Bacteria</taxon>
        <taxon>Bacillati</taxon>
        <taxon>Actinomycetota</taxon>
        <taxon>Actinomycetes</taxon>
        <taxon>Kitasatosporales</taxon>
        <taxon>Streptomycetaceae</taxon>
        <taxon>Streptomyces</taxon>
    </lineage>
</organism>
<evidence type="ECO:0000313" key="2">
    <source>
        <dbReference type="Proteomes" id="UP000008043"/>
    </source>
</evidence>
<gene>
    <name evidence="1" type="ORF">BN159_3437</name>
</gene>